<sequence length="547" mass="59459">MPHRHQSVGDDISFNNNQSKHSEIVENELLTVAERNGEELEMVPDGAVAPPSPPLWSLASVRLSIAIALALSLAIEGLMRSNINMAMVCMVNKTAISLMAAQNDQPNDIFGNASFSSPSPVHLAECAHLTEQTNGTKSGDPNIFQGGDLVISKQMQSLIFTSFYLGGLLIILPGSFLCDWLGPTHLVLYGALLNVFGTFFTPFVVRHLGSVALIVVRFLMAIAISTTGNQISVVLAMFVTAELCVVRWLGGWATSFYIYGLIGVAFCAVWMLLVRDYPSQSKYIRSDELRLIELNGGHANVSQKISPNEVPWRRILCSMVVWSTGFSSFSQNFMNVGIVVYLPTYYHNVLGMDLTSNGLMSALPFIVQLFTKILFAAIADWLKDRRLMSSTSVTKLFNLIASFGSGLCFVLLSLCDCRTPYLAISLAVCAIGISSGFIPGYNTSVVCIAPRYTSSIASFSRLLGQIASVVSPYGIGIVVANGTKAAWQFSFLGMAAILFSTGILFQFFGSATVQEWAVILPSHGTHQHLTKLDVGTEGRRREQSVAE</sequence>
<comment type="caution">
    <text evidence="6">The sequence shown here is derived from an EMBL/GenBank/DDBJ whole genome shotgun (WGS) entry which is preliminary data.</text>
</comment>
<evidence type="ECO:0000256" key="1">
    <source>
        <dbReference type="ARBA" id="ARBA00004141"/>
    </source>
</evidence>
<dbReference type="InterPro" id="IPR011701">
    <property type="entry name" value="MFS"/>
</dbReference>
<evidence type="ECO:0000313" key="6">
    <source>
        <dbReference type="EMBL" id="KAL3102285.1"/>
    </source>
</evidence>
<feature type="transmembrane region" description="Helical" evidence="5">
    <location>
        <begin position="420"/>
        <end position="441"/>
    </location>
</feature>
<accession>A0ABD2KH87</accession>
<feature type="transmembrane region" description="Helical" evidence="5">
    <location>
        <begin position="256"/>
        <end position="274"/>
    </location>
</feature>
<dbReference type="EMBL" id="JBICCN010000026">
    <property type="protein sequence ID" value="KAL3102285.1"/>
    <property type="molecule type" value="Genomic_DNA"/>
</dbReference>
<evidence type="ECO:0000313" key="7">
    <source>
        <dbReference type="Proteomes" id="UP001620645"/>
    </source>
</evidence>
<feature type="transmembrane region" description="Helical" evidence="5">
    <location>
        <begin position="486"/>
        <end position="508"/>
    </location>
</feature>
<gene>
    <name evidence="6" type="ORF">niasHS_003694</name>
</gene>
<feature type="transmembrane region" description="Helical" evidence="5">
    <location>
        <begin position="362"/>
        <end position="382"/>
    </location>
</feature>
<proteinExistence type="predicted"/>
<dbReference type="PANTHER" id="PTHR11662">
    <property type="entry name" value="SOLUTE CARRIER FAMILY 17"/>
    <property type="match status" value="1"/>
</dbReference>
<comment type="subcellular location">
    <subcellularLocation>
        <location evidence="1">Membrane</location>
        <topology evidence="1">Multi-pass membrane protein</topology>
    </subcellularLocation>
</comment>
<dbReference type="AlphaFoldDB" id="A0ABD2KH87"/>
<evidence type="ECO:0000256" key="5">
    <source>
        <dbReference type="SAM" id="Phobius"/>
    </source>
</evidence>
<dbReference type="PANTHER" id="PTHR11662:SF72">
    <property type="entry name" value="MAJOR FACILITATOR SUPERFAMILY (MFS) PROFILE DOMAIN-CONTAINING PROTEIN"/>
    <property type="match status" value="1"/>
</dbReference>
<evidence type="ECO:0000256" key="4">
    <source>
        <dbReference type="ARBA" id="ARBA00023136"/>
    </source>
</evidence>
<dbReference type="SUPFAM" id="SSF103473">
    <property type="entry name" value="MFS general substrate transporter"/>
    <property type="match status" value="1"/>
</dbReference>
<feature type="transmembrane region" description="Helical" evidence="5">
    <location>
        <begin position="163"/>
        <end position="183"/>
    </location>
</feature>
<dbReference type="InterPro" id="IPR050382">
    <property type="entry name" value="MFS_Na/Anion_cotransporter"/>
</dbReference>
<keyword evidence="4 5" id="KW-0472">Membrane</keyword>
<evidence type="ECO:0000256" key="2">
    <source>
        <dbReference type="ARBA" id="ARBA00022692"/>
    </source>
</evidence>
<name>A0ABD2KH87_HETSC</name>
<keyword evidence="3 5" id="KW-1133">Transmembrane helix</keyword>
<feature type="transmembrane region" description="Helical" evidence="5">
    <location>
        <begin position="55"/>
        <end position="75"/>
    </location>
</feature>
<dbReference type="Proteomes" id="UP001620645">
    <property type="component" value="Unassembled WGS sequence"/>
</dbReference>
<reference evidence="6 7" key="1">
    <citation type="submission" date="2024-10" db="EMBL/GenBank/DDBJ databases">
        <authorList>
            <person name="Kim D."/>
        </authorList>
    </citation>
    <scope>NUCLEOTIDE SEQUENCE [LARGE SCALE GENOMIC DNA]</scope>
    <source>
        <strain evidence="6">Taebaek</strain>
    </source>
</reference>
<feature type="transmembrane region" description="Helical" evidence="5">
    <location>
        <begin position="394"/>
        <end position="414"/>
    </location>
</feature>
<feature type="transmembrane region" description="Helical" evidence="5">
    <location>
        <begin position="320"/>
        <end position="342"/>
    </location>
</feature>
<evidence type="ECO:0000256" key="3">
    <source>
        <dbReference type="ARBA" id="ARBA00022989"/>
    </source>
</evidence>
<dbReference type="FunFam" id="1.20.1250.20:FF:000355">
    <property type="entry name" value="SLC (SoLute Carrier) homolog"/>
    <property type="match status" value="1"/>
</dbReference>
<keyword evidence="2 5" id="KW-0812">Transmembrane</keyword>
<dbReference type="Pfam" id="PF07690">
    <property type="entry name" value="MFS_1"/>
    <property type="match status" value="1"/>
</dbReference>
<organism evidence="6 7">
    <name type="scientific">Heterodera schachtii</name>
    <name type="common">Sugarbeet cyst nematode worm</name>
    <name type="synonym">Tylenchus schachtii</name>
    <dbReference type="NCBI Taxonomy" id="97005"/>
    <lineage>
        <taxon>Eukaryota</taxon>
        <taxon>Metazoa</taxon>
        <taxon>Ecdysozoa</taxon>
        <taxon>Nematoda</taxon>
        <taxon>Chromadorea</taxon>
        <taxon>Rhabditida</taxon>
        <taxon>Tylenchina</taxon>
        <taxon>Tylenchomorpha</taxon>
        <taxon>Tylenchoidea</taxon>
        <taxon>Heteroderidae</taxon>
        <taxon>Heteroderinae</taxon>
        <taxon>Heterodera</taxon>
    </lineage>
</organism>
<protein>
    <submittedName>
        <fullName evidence="6">Uncharacterized protein</fullName>
    </submittedName>
</protein>
<dbReference type="InterPro" id="IPR036259">
    <property type="entry name" value="MFS_trans_sf"/>
</dbReference>
<dbReference type="Gene3D" id="1.20.1250.20">
    <property type="entry name" value="MFS general substrate transporter like domains"/>
    <property type="match status" value="1"/>
</dbReference>
<dbReference type="GO" id="GO:0016020">
    <property type="term" value="C:membrane"/>
    <property type="evidence" value="ECO:0007669"/>
    <property type="project" value="UniProtKB-SubCell"/>
</dbReference>
<keyword evidence="7" id="KW-1185">Reference proteome</keyword>
<feature type="transmembrane region" description="Helical" evidence="5">
    <location>
        <begin position="462"/>
        <end position="480"/>
    </location>
</feature>